<dbReference type="OrthoDB" id="9766163at2"/>
<dbReference type="GO" id="GO:0000049">
    <property type="term" value="F:tRNA binding"/>
    <property type="evidence" value="ECO:0007669"/>
    <property type="project" value="UniProtKB-UniRule"/>
</dbReference>
<evidence type="ECO:0000256" key="3">
    <source>
        <dbReference type="ARBA" id="ARBA00022884"/>
    </source>
</evidence>
<comment type="subunit">
    <text evidence="5">Associates with stalled 50S ribosomal subunits. Binds to RqcP.</text>
</comment>
<dbReference type="Pfam" id="PF18297">
    <property type="entry name" value="NFACT-R_2"/>
    <property type="match status" value="1"/>
</dbReference>
<evidence type="ECO:0000256" key="1">
    <source>
        <dbReference type="ARBA" id="ARBA00022555"/>
    </source>
</evidence>
<keyword evidence="2 5" id="KW-0699">rRNA-binding</keyword>
<dbReference type="GO" id="GO:0072344">
    <property type="term" value="P:rescue of stalled ribosome"/>
    <property type="evidence" value="ECO:0007669"/>
    <property type="project" value="UniProtKB-UniRule"/>
</dbReference>
<evidence type="ECO:0000259" key="7">
    <source>
        <dbReference type="Pfam" id="PF18297"/>
    </source>
</evidence>
<sequence>MSLDGLFTHALVQELNRQFQDSRIHKIQQPYDEEVILTIRANRKNYKLLLSVHSQFARVQITNENYVNPDTPPNFCMVLRKFVEGNRILSIQQYENDRIICFNLERKNEIGDFEEQQIIIELMGRHSNIFLLSADNSIIDCIKHVPIYQNSFRTLLPGAQYQLPPQGNQVNPWKASFLPNALPSLDDLSAKDLQKYYMGIGRDSAKEILSMMKGENDRLRGLEAFLTRFDHLQPTLTINDEGKTFFTPFPFQTLSGDKSTFPSLSDLLQAYFETKAKQDHIKQVGSQLVTVVSREIKKNKHKLNRLQDDLNKSQQADAYQLRGELLTTYLYQMTKGQSEITVNNYYDDDKPLTIALDPTLTPSQNAQHYFHKYNKLTDSITHIHEQMAKTKAELSYLESVDTQIQLAEPQELNEIKDELIHEGYLKKQKQKRSHKNKRLKPRHFTTQSGTSILVGRNNRQNDELTMRKANKNHYWFHTKDIPGSHVILMTDNPSDEDIVEAAQLAAKYSKYAQSTNVPVDYTQVKDVKKPNGAKPGFVNYFNQQTVFVTPNR</sequence>
<protein>
    <recommendedName>
        <fullName evidence="5">Rqc2 homolog RqcH</fullName>
        <shortName evidence="5">RqcH</shortName>
    </recommendedName>
</protein>
<evidence type="ECO:0000313" key="9">
    <source>
        <dbReference type="Proteomes" id="UP000243884"/>
    </source>
</evidence>
<dbReference type="Gene3D" id="3.40.970.40">
    <property type="entry name" value="fibrinogen binding protein from staphylococcus aureus domain like"/>
    <property type="match status" value="1"/>
</dbReference>
<dbReference type="InterPro" id="IPR051608">
    <property type="entry name" value="RQC_Subunit_NEMF"/>
</dbReference>
<dbReference type="PANTHER" id="PTHR15239">
    <property type="entry name" value="NUCLEAR EXPORT MEDIATOR FACTOR NEMF"/>
    <property type="match status" value="1"/>
</dbReference>
<evidence type="ECO:0000256" key="4">
    <source>
        <dbReference type="ARBA" id="ARBA00022917"/>
    </source>
</evidence>
<dbReference type="InterPro" id="IPR059101">
    <property type="entry name" value="NFACT-R_2"/>
</dbReference>
<dbReference type="Gene3D" id="2.30.310.10">
    <property type="entry name" value="ibrinogen binding protein from staphylococcus aureus domain"/>
    <property type="match status" value="1"/>
</dbReference>
<feature type="region of interest" description="Disordered" evidence="6">
    <location>
        <begin position="425"/>
        <end position="461"/>
    </location>
</feature>
<dbReference type="RefSeq" id="WP_084098272.1">
    <property type="nucleotide sequence ID" value="NZ_FWXK01000002.1"/>
</dbReference>
<gene>
    <name evidence="5" type="primary">rqcH</name>
    <name evidence="8" type="ORF">SAMN04487984_0546</name>
</gene>
<keyword evidence="1 5" id="KW-0820">tRNA-binding</keyword>
<feature type="compositionally biased region" description="Basic residues" evidence="6">
    <location>
        <begin position="426"/>
        <end position="443"/>
    </location>
</feature>
<dbReference type="FunFam" id="2.30.310.10:FF:000004">
    <property type="entry name" value="Fibronectin-binding protein A"/>
    <property type="match status" value="1"/>
</dbReference>
<dbReference type="GO" id="GO:0019843">
    <property type="term" value="F:rRNA binding"/>
    <property type="evidence" value="ECO:0007669"/>
    <property type="project" value="UniProtKB-UniRule"/>
</dbReference>
<accession>A0A1W1YBJ7</accession>
<dbReference type="InterPro" id="IPR043682">
    <property type="entry name" value="RqcH_bacterial"/>
</dbReference>
<dbReference type="EMBL" id="FWXK01000002">
    <property type="protein sequence ID" value="SMC33590.1"/>
    <property type="molecule type" value="Genomic_DNA"/>
</dbReference>
<keyword evidence="9" id="KW-1185">Reference proteome</keyword>
<dbReference type="Proteomes" id="UP000243884">
    <property type="component" value="Unassembled WGS sequence"/>
</dbReference>
<comment type="function">
    <text evidence="5">Key component of the ribosome quality control system (RQC), a ribosome-associated complex that mediates the extraction of incompletely synthesized nascent chains from stalled ribosomes and their subsequent degradation. RqcH recruits Ala-charged tRNA, and with RqcP directs the elongation of stalled nascent chains on 50S ribosomal subunits, leading to non-templated C-terminal alanine extensions (Ala tail). The Ala tail promotes nascent chain degradation. May add between 1 and at least 8 Ala residues. Binds to stalled 50S ribosomal subunits.</text>
</comment>
<dbReference type="HAMAP" id="MF_00844_B">
    <property type="entry name" value="RqcH_B"/>
    <property type="match status" value="1"/>
</dbReference>
<reference evidence="9" key="1">
    <citation type="submission" date="2017-04" db="EMBL/GenBank/DDBJ databases">
        <authorList>
            <person name="Varghese N."/>
            <person name="Submissions S."/>
        </authorList>
    </citation>
    <scope>NUCLEOTIDE SEQUENCE [LARGE SCALE GENOMIC DNA]</scope>
    <source>
        <strain evidence="9">DSM 21500</strain>
    </source>
</reference>
<name>A0A1W1YBJ7_9LACT</name>
<dbReference type="PANTHER" id="PTHR15239:SF6">
    <property type="entry name" value="RIBOSOME QUALITY CONTROL COMPLEX SUBUNIT NEMF"/>
    <property type="match status" value="1"/>
</dbReference>
<evidence type="ECO:0000313" key="8">
    <source>
        <dbReference type="EMBL" id="SMC33590.1"/>
    </source>
</evidence>
<evidence type="ECO:0000256" key="2">
    <source>
        <dbReference type="ARBA" id="ARBA00022730"/>
    </source>
</evidence>
<dbReference type="AlphaFoldDB" id="A0A1W1YBJ7"/>
<dbReference type="STRING" id="371602.SAMN04487984_0546"/>
<keyword evidence="4 5" id="KW-0648">Protein biosynthesis</keyword>
<organism evidence="8 9">
    <name type="scientific">Aerococcus suis</name>
    <dbReference type="NCBI Taxonomy" id="371602"/>
    <lineage>
        <taxon>Bacteria</taxon>
        <taxon>Bacillati</taxon>
        <taxon>Bacillota</taxon>
        <taxon>Bacilli</taxon>
        <taxon>Lactobacillales</taxon>
        <taxon>Aerococcaceae</taxon>
        <taxon>Aerococcus</taxon>
    </lineage>
</organism>
<dbReference type="GO" id="GO:0043023">
    <property type="term" value="F:ribosomal large subunit binding"/>
    <property type="evidence" value="ECO:0007669"/>
    <property type="project" value="UniProtKB-UniRule"/>
</dbReference>
<proteinExistence type="inferred from homology"/>
<feature type="domain" description="NFACT protein RNA binding" evidence="7">
    <location>
        <begin position="442"/>
        <end position="528"/>
    </location>
</feature>
<keyword evidence="3 5" id="KW-0694">RNA-binding</keyword>
<dbReference type="GO" id="GO:1990112">
    <property type="term" value="C:RQC complex"/>
    <property type="evidence" value="ECO:0007669"/>
    <property type="project" value="TreeGrafter"/>
</dbReference>
<dbReference type="Pfam" id="PF05833">
    <property type="entry name" value="NFACT_N"/>
    <property type="match status" value="1"/>
</dbReference>
<comment type="similarity">
    <text evidence="5">Belongs to the NEMF family.</text>
</comment>
<evidence type="ECO:0000256" key="5">
    <source>
        <dbReference type="HAMAP-Rule" id="MF_00844"/>
    </source>
</evidence>
<evidence type="ECO:0000256" key="6">
    <source>
        <dbReference type="SAM" id="MobiDB-lite"/>
    </source>
</evidence>